<dbReference type="RefSeq" id="WP_211543015.1">
    <property type="nucleotide sequence ID" value="NZ_JAGTUK010000002.1"/>
</dbReference>
<dbReference type="Pfam" id="PF03551">
    <property type="entry name" value="PadR"/>
    <property type="match status" value="1"/>
</dbReference>
<feature type="compositionally biased region" description="Low complexity" evidence="1">
    <location>
        <begin position="200"/>
        <end position="220"/>
    </location>
</feature>
<dbReference type="Gene3D" id="1.10.10.10">
    <property type="entry name" value="Winged helix-like DNA-binding domain superfamily/Winged helix DNA-binding domain"/>
    <property type="match status" value="1"/>
</dbReference>
<name>A0ABS5IMZ9_9MICO</name>
<dbReference type="PANTHER" id="PTHR33169">
    <property type="entry name" value="PADR-FAMILY TRANSCRIPTIONAL REGULATOR"/>
    <property type="match status" value="1"/>
</dbReference>
<proteinExistence type="predicted"/>
<dbReference type="InterPro" id="IPR036388">
    <property type="entry name" value="WH-like_DNA-bd_sf"/>
</dbReference>
<reference evidence="3 4" key="1">
    <citation type="submission" date="2021-04" db="EMBL/GenBank/DDBJ databases">
        <title>Whole genome analysis of root endophytic bacterium Microbacterium paraoxydans ku-mp colonizing RP-bio226 rice variety.</title>
        <authorList>
            <person name="Ulaganathan K."/>
            <person name="Latha B."/>
        </authorList>
    </citation>
    <scope>NUCLEOTIDE SEQUENCE [LARGE SCALE GENOMIC DNA]</scope>
    <source>
        <strain evidence="4">ku-mp</strain>
    </source>
</reference>
<feature type="domain" description="Transcription regulator PadR N-terminal" evidence="2">
    <location>
        <begin position="8"/>
        <end position="84"/>
    </location>
</feature>
<organism evidence="3 4">
    <name type="scientific">Microbacterium paraoxydans</name>
    <dbReference type="NCBI Taxonomy" id="199592"/>
    <lineage>
        <taxon>Bacteria</taxon>
        <taxon>Bacillati</taxon>
        <taxon>Actinomycetota</taxon>
        <taxon>Actinomycetes</taxon>
        <taxon>Micrococcales</taxon>
        <taxon>Microbacteriaceae</taxon>
        <taxon>Microbacterium</taxon>
    </lineage>
</organism>
<comment type="caution">
    <text evidence="3">The sequence shown here is derived from an EMBL/GenBank/DDBJ whole genome shotgun (WGS) entry which is preliminary data.</text>
</comment>
<evidence type="ECO:0000259" key="2">
    <source>
        <dbReference type="Pfam" id="PF03551"/>
    </source>
</evidence>
<sequence>MSTTRLVVLGAVKQFQPVHGYFLRRELMTWHVDEWAHIQPGSIYNALRALEVDGYIAESGTETEGKRPARTTYRITPAGEVELQRMLRENLWNVAAFDTQAIMTVASFMFVLSRQEVIAGLEHRLVKSDAIITQNGFDVQDTLRSETTPKYVREIFDLSTARLTAEKQWLLDLLERLRAGEYAFAGETPEDAAASDNAPSAKTAKTAKTAKSGAKATAKS</sequence>
<dbReference type="InterPro" id="IPR052509">
    <property type="entry name" value="Metal_resp_DNA-bind_regulator"/>
</dbReference>
<evidence type="ECO:0000313" key="4">
    <source>
        <dbReference type="Proteomes" id="UP000678243"/>
    </source>
</evidence>
<dbReference type="InterPro" id="IPR036390">
    <property type="entry name" value="WH_DNA-bd_sf"/>
</dbReference>
<dbReference type="EMBL" id="JAGTUK010000002">
    <property type="protein sequence ID" value="MBS0024300.1"/>
    <property type="molecule type" value="Genomic_DNA"/>
</dbReference>
<gene>
    <name evidence="3" type="ORF">KE274_09250</name>
</gene>
<feature type="region of interest" description="Disordered" evidence="1">
    <location>
        <begin position="188"/>
        <end position="220"/>
    </location>
</feature>
<keyword evidence="4" id="KW-1185">Reference proteome</keyword>
<dbReference type="Proteomes" id="UP000678243">
    <property type="component" value="Unassembled WGS sequence"/>
</dbReference>
<dbReference type="InterPro" id="IPR005149">
    <property type="entry name" value="Tscrpt_reg_PadR_N"/>
</dbReference>
<dbReference type="SUPFAM" id="SSF46785">
    <property type="entry name" value="Winged helix' DNA-binding domain"/>
    <property type="match status" value="1"/>
</dbReference>
<dbReference type="PANTHER" id="PTHR33169:SF14">
    <property type="entry name" value="TRANSCRIPTIONAL REGULATOR RV3488"/>
    <property type="match status" value="1"/>
</dbReference>
<evidence type="ECO:0000256" key="1">
    <source>
        <dbReference type="SAM" id="MobiDB-lite"/>
    </source>
</evidence>
<evidence type="ECO:0000313" key="3">
    <source>
        <dbReference type="EMBL" id="MBS0024300.1"/>
    </source>
</evidence>
<protein>
    <submittedName>
        <fullName evidence="3">PadR family transcriptional regulator</fullName>
    </submittedName>
</protein>
<accession>A0ABS5IMZ9</accession>